<organism evidence="3 4">
    <name type="scientific">Lacicoccus alkaliphilus DSM 16010</name>
    <dbReference type="NCBI Taxonomy" id="1123231"/>
    <lineage>
        <taxon>Bacteria</taxon>
        <taxon>Bacillati</taxon>
        <taxon>Bacillota</taxon>
        <taxon>Bacilli</taxon>
        <taxon>Bacillales</taxon>
        <taxon>Salinicoccaceae</taxon>
        <taxon>Lacicoccus</taxon>
    </lineage>
</organism>
<sequence length="302" mass="35558">MNTEIFTDPIFITVAALLVVLAIVFLVYYLKHRNDINRVQSSYEEQKKSMVDKYESEREEEHLNHKKEVSTLNERYHNDTTLLSNKLSSLQQFTEDKGEYLTDLALLQLKDKLVREEKIRSSDMLILSNVFLPSRNYTNTRKIDHLVLTRTGLYLIDSKYWSGHILHGVSENNFDELPYVESFFELLDLDKRQEQTLIFDKADEQNVSVNHYNQVIDETKLSAEKLRNILKLQYEVVPMIYFNPIDGGNYSITNYSDDETLKVLVGKEELEEFFLKYIFHGRFQYTVKELSEIEEAILTLNP</sequence>
<dbReference type="RefSeq" id="WP_072707318.1">
    <property type="nucleotide sequence ID" value="NZ_FRCF01000002.1"/>
</dbReference>
<evidence type="ECO:0000313" key="4">
    <source>
        <dbReference type="Proteomes" id="UP000184206"/>
    </source>
</evidence>
<dbReference type="OrthoDB" id="2416822at2"/>
<feature type="transmembrane region" description="Helical" evidence="1">
    <location>
        <begin position="6"/>
        <end position="30"/>
    </location>
</feature>
<gene>
    <name evidence="3" type="ORF">SAMN02745189_00132</name>
</gene>
<dbReference type="Pfam" id="PF08378">
    <property type="entry name" value="NERD"/>
    <property type="match status" value="1"/>
</dbReference>
<evidence type="ECO:0000256" key="1">
    <source>
        <dbReference type="SAM" id="Phobius"/>
    </source>
</evidence>
<feature type="domain" description="NERD" evidence="2">
    <location>
        <begin position="104"/>
        <end position="206"/>
    </location>
</feature>
<keyword evidence="1" id="KW-0812">Transmembrane</keyword>
<protein>
    <submittedName>
        <fullName evidence="3">Nuclease-related domain-containing protein</fullName>
    </submittedName>
</protein>
<dbReference type="EMBL" id="FRCF01000002">
    <property type="protein sequence ID" value="SHL41247.1"/>
    <property type="molecule type" value="Genomic_DNA"/>
</dbReference>
<dbReference type="InterPro" id="IPR011528">
    <property type="entry name" value="NERD"/>
</dbReference>
<keyword evidence="1" id="KW-1133">Transmembrane helix</keyword>
<accession>A0A1M7AF33</accession>
<keyword evidence="1" id="KW-0472">Membrane</keyword>
<proteinExistence type="predicted"/>
<name>A0A1M7AF33_9BACL</name>
<reference evidence="3 4" key="1">
    <citation type="submission" date="2016-11" db="EMBL/GenBank/DDBJ databases">
        <authorList>
            <person name="Jaros S."/>
            <person name="Januszkiewicz K."/>
            <person name="Wedrychowicz H."/>
        </authorList>
    </citation>
    <scope>NUCLEOTIDE SEQUENCE [LARGE SCALE GENOMIC DNA]</scope>
    <source>
        <strain evidence="3 4">DSM 16010</strain>
    </source>
</reference>
<keyword evidence="4" id="KW-1185">Reference proteome</keyword>
<evidence type="ECO:0000313" key="3">
    <source>
        <dbReference type="EMBL" id="SHL41247.1"/>
    </source>
</evidence>
<evidence type="ECO:0000259" key="2">
    <source>
        <dbReference type="PROSITE" id="PS50965"/>
    </source>
</evidence>
<dbReference type="STRING" id="1123231.SAMN02745189_00132"/>
<dbReference type="Proteomes" id="UP000184206">
    <property type="component" value="Unassembled WGS sequence"/>
</dbReference>
<dbReference type="AlphaFoldDB" id="A0A1M7AF33"/>
<dbReference type="PROSITE" id="PS50965">
    <property type="entry name" value="NERD"/>
    <property type="match status" value="1"/>
</dbReference>